<organism evidence="5 6">
    <name type="scientific">Paludisphaera borealis</name>
    <dbReference type="NCBI Taxonomy" id="1387353"/>
    <lineage>
        <taxon>Bacteria</taxon>
        <taxon>Pseudomonadati</taxon>
        <taxon>Planctomycetota</taxon>
        <taxon>Planctomycetia</taxon>
        <taxon>Isosphaerales</taxon>
        <taxon>Isosphaeraceae</taxon>
        <taxon>Paludisphaera</taxon>
    </lineage>
</organism>
<dbReference type="OrthoDB" id="290149at2"/>
<dbReference type="PANTHER" id="PTHR12526:SF510">
    <property type="entry name" value="D-INOSITOL 3-PHOSPHATE GLYCOSYLTRANSFERASE"/>
    <property type="match status" value="1"/>
</dbReference>
<reference evidence="6" key="1">
    <citation type="submission" date="2016-12" db="EMBL/GenBank/DDBJ databases">
        <title>Comparative genomics of four Isosphaeraceae planctomycetes: a common pool of plasmids and glycoside hydrolase genes.</title>
        <authorList>
            <person name="Ivanova A."/>
        </authorList>
    </citation>
    <scope>NUCLEOTIDE SEQUENCE [LARGE SCALE GENOMIC DNA]</scope>
    <source>
        <strain evidence="6">PX4</strain>
    </source>
</reference>
<dbReference type="PANTHER" id="PTHR12526">
    <property type="entry name" value="GLYCOSYLTRANSFERASE"/>
    <property type="match status" value="1"/>
</dbReference>
<dbReference type="Proteomes" id="UP000186309">
    <property type="component" value="Chromosome"/>
</dbReference>
<dbReference type="EMBL" id="CP019082">
    <property type="protein sequence ID" value="APW60259.1"/>
    <property type="molecule type" value="Genomic_DNA"/>
</dbReference>
<evidence type="ECO:0000256" key="2">
    <source>
        <dbReference type="ARBA" id="ARBA00022679"/>
    </source>
</evidence>
<evidence type="ECO:0000259" key="4">
    <source>
        <dbReference type="Pfam" id="PF00535"/>
    </source>
</evidence>
<dbReference type="Pfam" id="PF00535">
    <property type="entry name" value="Glycos_transf_2"/>
    <property type="match status" value="1"/>
</dbReference>
<feature type="domain" description="Glycosyl transferase family 1" evidence="3">
    <location>
        <begin position="647"/>
        <end position="821"/>
    </location>
</feature>
<dbReference type="Gene3D" id="3.40.50.2000">
    <property type="entry name" value="Glycogen Phosphorylase B"/>
    <property type="match status" value="4"/>
</dbReference>
<name>A0A1U7CMX1_9BACT</name>
<dbReference type="Gene3D" id="3.90.550.10">
    <property type="entry name" value="Spore Coat Polysaccharide Biosynthesis Protein SpsA, Chain A"/>
    <property type="match status" value="1"/>
</dbReference>
<keyword evidence="6" id="KW-1185">Reference proteome</keyword>
<dbReference type="STRING" id="1387353.BSF38_01726"/>
<evidence type="ECO:0000259" key="3">
    <source>
        <dbReference type="Pfam" id="PF00534"/>
    </source>
</evidence>
<dbReference type="InterPro" id="IPR029044">
    <property type="entry name" value="Nucleotide-diphossugar_trans"/>
</dbReference>
<dbReference type="CDD" id="cd03801">
    <property type="entry name" value="GT4_PimA-like"/>
    <property type="match status" value="1"/>
</dbReference>
<dbReference type="InterPro" id="IPR001173">
    <property type="entry name" value="Glyco_trans_2-like"/>
</dbReference>
<sequence length="1579" mass="176585">MDVSQYLSEASFWMPDQSCEPLSQALFSPVAFWTVQAAQPKEIIQLGIRPLGVYFSLGEAVKRLGLGTRCTAVDAMPSRKSGAAFVDAAHQRARVSHDRAFGVFSKLVLVAAEEVVETFADHSIDLMVLADAEKVETFQRDLDAWASKLSDRAVLLLPRTGVQRRGLGSYHLFHELASRHKTFEFTHGDGFGLVAMGAKVPERLRPLFEAHEVPPLRNEIRLVYARLGQSLIDRMKAEQRQQVDYPEDDAAILGMGARGEADYYYDASPTVNESGLKRSPSVGLADFSAREENQALREENVLLREENSLLDEKHQSMSHENSALRQENPWLRHHLAHHQHHHAVTLDQLNRLQHSLGWRLLEKARRFRGSYFPETRLHGRCLVLATRFARIAVTVGPRAAVGKASRRVVRKIKTTLKIRDSVSAQTALESSPVYRSIVPARSTARFEDLPWTYTGARPLDGARTRPTFKILLVGHAACRTGAPLCLLRLSEELSKLPDVECWTVLRSGGELSEQFAQHAPTFDLQALCAQGVSWSDAPHTIAARFREFSRTGVAICNTMAVSEFHEAFADQNVPVLSWIHELPTFIDILGGKSAIDRIKSASRHMIVPADVVRSALIQRFSIEPSSIRTLYYGLDAKTRDLNHEPMRARIRAELGLPDDARIVVGCGTIDLRKGADLFVQMARQFLNDPAMAALAARTWFIWVGHPSDPGLRKWLAHDIEAAGFADRIRFLGTREDMSPYFLGADVFALTSREDPCPFANLEAMESSLAVVAFQGSGGAPEVLGDAGIAVPYLDANAMAKAVRRLLTDHPLRSAMGRKGRATIRRDFTWPRFMDDMLGILRSEYDYRPAQSLKVSVIVPNYRHAAYLEDRLRSIFEQTVRPHEIIVLDDASPDDSVEVVKRLASLSPVPIRVVVNQKNSGSTFKQWMKGFEMATGDLVWIAESDDCSHPEFLERLLPEFHDRGVALAYCQSALIGPEGQVWVADFLAHTNDLSPDRWRSRYSAEGTEEAEFALSQKNTIPNASAVVFRRSERLSFAEELAGMRFAGDWLFYAMQIRDRKIAFVPDVLNFYRRHEQTVSHQSVKADTHAEETLHVKARIFETFSVSANAIARSLGQTLLEYNSLTERFGLKRPPLMANARAVAPLNRIREILADRVGGRPDLKVLLVIDGAEKGVAAASMLHLADALARDHQVFLCCVAPVAAHDDLASRLDGRVILLEGTLGDTPWSGSDSPAGALNRQRIEILRELIRFHRIDVIHSRFVRADQLVLELNSELNIPWFIHLEEGRDGWLDDESDSTEDDRPSSGALASISGIFHESQASLKLAEKWPVLAGKRWIKMFSGFQPDALLQRDPIPISKRDGDFLVYLIDDGTGSKLFWKEAMDAVQIVNRMPSAERADRRVRLVLPDAAVAALKRDHRHHHLNRMTIPAPRAIDPLALLAQCDAALAPHAEAANEALSLVAAALACNVPVIAPDRGVVHDMLAHDRRRAGIFLPPNDRSVLDVDRMVSALLRYLKQPELHGEHSDDARRIFDERFHIDRTSAVCTESYFHARDFLIFPREPRVILSIQDRSQGFVSRESA</sequence>
<accession>A0A1U7CMX1</accession>
<dbReference type="KEGG" id="pbor:BSF38_01726"/>
<dbReference type="Pfam" id="PF00534">
    <property type="entry name" value="Glycos_transf_1"/>
    <property type="match status" value="1"/>
</dbReference>
<protein>
    <submittedName>
        <fullName evidence="5">GT2 and GT4 families glycosyltransferase</fullName>
    </submittedName>
</protein>
<dbReference type="GO" id="GO:0016757">
    <property type="term" value="F:glycosyltransferase activity"/>
    <property type="evidence" value="ECO:0007669"/>
    <property type="project" value="InterPro"/>
</dbReference>
<evidence type="ECO:0000313" key="5">
    <source>
        <dbReference type="EMBL" id="APW60259.1"/>
    </source>
</evidence>
<dbReference type="RefSeq" id="WP_076344768.1">
    <property type="nucleotide sequence ID" value="NZ_CP019082.1"/>
</dbReference>
<proteinExistence type="predicted"/>
<dbReference type="InterPro" id="IPR001296">
    <property type="entry name" value="Glyco_trans_1"/>
</dbReference>
<evidence type="ECO:0000256" key="1">
    <source>
        <dbReference type="ARBA" id="ARBA00022676"/>
    </source>
</evidence>
<gene>
    <name evidence="5" type="ORF">BSF38_01726</name>
</gene>
<keyword evidence="2 5" id="KW-0808">Transferase</keyword>
<keyword evidence="1" id="KW-0328">Glycosyltransferase</keyword>
<evidence type="ECO:0000313" key="6">
    <source>
        <dbReference type="Proteomes" id="UP000186309"/>
    </source>
</evidence>
<feature type="domain" description="Glycosyltransferase 2-like" evidence="4">
    <location>
        <begin position="855"/>
        <end position="983"/>
    </location>
</feature>
<dbReference type="SUPFAM" id="SSF53448">
    <property type="entry name" value="Nucleotide-diphospho-sugar transferases"/>
    <property type="match status" value="1"/>
</dbReference>
<dbReference type="SUPFAM" id="SSF53756">
    <property type="entry name" value="UDP-Glycosyltransferase/glycogen phosphorylase"/>
    <property type="match status" value="2"/>
</dbReference>